<dbReference type="SMR" id="G4ZMH6"/>
<dbReference type="Gene3D" id="2.170.270.10">
    <property type="entry name" value="SET domain"/>
    <property type="match status" value="1"/>
</dbReference>
<dbReference type="InterPro" id="IPR001214">
    <property type="entry name" value="SET_dom"/>
</dbReference>
<keyword evidence="3" id="KW-1185">Reference proteome</keyword>
<dbReference type="Proteomes" id="UP000002640">
    <property type="component" value="Unassembled WGS sequence"/>
</dbReference>
<protein>
    <recommendedName>
        <fullName evidence="1">SET domain-containing protein</fullName>
    </recommendedName>
</protein>
<name>G4ZMH6_PHYSP</name>
<organism evidence="2 3">
    <name type="scientific">Phytophthora sojae (strain P6497)</name>
    <name type="common">Soybean stem and root rot agent</name>
    <name type="synonym">Phytophthora megasperma f. sp. glycines</name>
    <dbReference type="NCBI Taxonomy" id="1094619"/>
    <lineage>
        <taxon>Eukaryota</taxon>
        <taxon>Sar</taxon>
        <taxon>Stramenopiles</taxon>
        <taxon>Oomycota</taxon>
        <taxon>Peronosporomycetes</taxon>
        <taxon>Peronosporales</taxon>
        <taxon>Peronosporaceae</taxon>
        <taxon>Phytophthora</taxon>
    </lineage>
</organism>
<evidence type="ECO:0000313" key="2">
    <source>
        <dbReference type="EMBL" id="EGZ15323.1"/>
    </source>
</evidence>
<evidence type="ECO:0000259" key="1">
    <source>
        <dbReference type="PROSITE" id="PS50280"/>
    </source>
</evidence>
<evidence type="ECO:0000313" key="3">
    <source>
        <dbReference type="Proteomes" id="UP000002640"/>
    </source>
</evidence>
<dbReference type="AlphaFoldDB" id="G4ZMH6"/>
<dbReference type="GeneID" id="20658605"/>
<dbReference type="RefSeq" id="XP_009529072.1">
    <property type="nucleotide sequence ID" value="XM_009530777.1"/>
</dbReference>
<dbReference type="PROSITE" id="PS50280">
    <property type="entry name" value="SET"/>
    <property type="match status" value="1"/>
</dbReference>
<reference evidence="2 3" key="1">
    <citation type="journal article" date="2006" name="Science">
        <title>Phytophthora genome sequences uncover evolutionary origins and mechanisms of pathogenesis.</title>
        <authorList>
            <person name="Tyler B.M."/>
            <person name="Tripathy S."/>
            <person name="Zhang X."/>
            <person name="Dehal P."/>
            <person name="Jiang R.H."/>
            <person name="Aerts A."/>
            <person name="Arredondo F.D."/>
            <person name="Baxter L."/>
            <person name="Bensasson D."/>
            <person name="Beynon J.L."/>
            <person name="Chapman J."/>
            <person name="Damasceno C.M."/>
            <person name="Dorrance A.E."/>
            <person name="Dou D."/>
            <person name="Dickerman A.W."/>
            <person name="Dubchak I.L."/>
            <person name="Garbelotto M."/>
            <person name="Gijzen M."/>
            <person name="Gordon S.G."/>
            <person name="Govers F."/>
            <person name="Grunwald N.J."/>
            <person name="Huang W."/>
            <person name="Ivors K.L."/>
            <person name="Jones R.W."/>
            <person name="Kamoun S."/>
            <person name="Krampis K."/>
            <person name="Lamour K.H."/>
            <person name="Lee M.K."/>
            <person name="McDonald W.H."/>
            <person name="Medina M."/>
            <person name="Meijer H.J."/>
            <person name="Nordberg E.K."/>
            <person name="Maclean D.J."/>
            <person name="Ospina-Giraldo M.D."/>
            <person name="Morris P.F."/>
            <person name="Phuntumart V."/>
            <person name="Putnam N.H."/>
            <person name="Rash S."/>
            <person name="Rose J.K."/>
            <person name="Sakihama Y."/>
            <person name="Salamov A.A."/>
            <person name="Savidor A."/>
            <person name="Scheuring C.F."/>
            <person name="Smith B.M."/>
            <person name="Sobral B.W."/>
            <person name="Terry A."/>
            <person name="Torto-Alalibo T.A."/>
            <person name="Win J."/>
            <person name="Xu Z."/>
            <person name="Zhang H."/>
            <person name="Grigoriev I.V."/>
            <person name="Rokhsar D.S."/>
            <person name="Boore J.L."/>
        </authorList>
    </citation>
    <scope>NUCLEOTIDE SEQUENCE [LARGE SCALE GENOMIC DNA]</scope>
    <source>
        <strain evidence="2 3">P6497</strain>
    </source>
</reference>
<sequence length="136" mass="15137">MRGLVAQAAIPAGEVIGQYFGRMDLFGPPCKNGPVDDGYRMHLRTRATGNKFIGIDALNVGGNPRFMNHACNPSARFHEVQTDQRLTVVAVSIRDIYPGEEVTVFYGNKLWLVCRCGWSGCQHRHLQHLHQDSDSA</sequence>
<feature type="domain" description="SET" evidence="1">
    <location>
        <begin position="1"/>
        <end position="107"/>
    </location>
</feature>
<dbReference type="Pfam" id="PF00856">
    <property type="entry name" value="SET"/>
    <property type="match status" value="1"/>
</dbReference>
<gene>
    <name evidence="2" type="ORF">PHYSODRAFT_506382</name>
</gene>
<accession>G4ZMH6</accession>
<dbReference type="EMBL" id="JH159155">
    <property type="protein sequence ID" value="EGZ15323.1"/>
    <property type="molecule type" value="Genomic_DNA"/>
</dbReference>
<proteinExistence type="predicted"/>
<dbReference type="KEGG" id="psoj:PHYSODRAFT_506382"/>
<dbReference type="InterPro" id="IPR046341">
    <property type="entry name" value="SET_dom_sf"/>
</dbReference>
<dbReference type="InParanoid" id="G4ZMH6"/>
<dbReference type="SUPFAM" id="SSF82199">
    <property type="entry name" value="SET domain"/>
    <property type="match status" value="1"/>
</dbReference>
<dbReference type="SMART" id="SM00317">
    <property type="entry name" value="SET"/>
    <property type="match status" value="1"/>
</dbReference>